<reference evidence="2" key="1">
    <citation type="submission" date="2015-09" db="EMBL/GenBank/DDBJ databases">
        <authorList>
            <consortium name="Pathogen Informatics"/>
        </authorList>
    </citation>
    <scope>NUCLEOTIDE SEQUENCE</scope>
    <source>
        <strain evidence="2">2789STDY5834896</strain>
    </source>
</reference>
<feature type="transmembrane region" description="Helical" evidence="1">
    <location>
        <begin position="156"/>
        <end position="175"/>
    </location>
</feature>
<protein>
    <recommendedName>
        <fullName evidence="3">DUF4405 domain-containing protein</fullName>
    </recommendedName>
</protein>
<feature type="transmembrane region" description="Helical" evidence="1">
    <location>
        <begin position="41"/>
        <end position="58"/>
    </location>
</feature>
<evidence type="ECO:0008006" key="3">
    <source>
        <dbReference type="Google" id="ProtNLM"/>
    </source>
</evidence>
<dbReference type="EMBL" id="FMHG01000001">
    <property type="protein sequence ID" value="SCJ55855.1"/>
    <property type="molecule type" value="Genomic_DNA"/>
</dbReference>
<keyword evidence="1" id="KW-0812">Transmembrane</keyword>
<feature type="transmembrane region" description="Helical" evidence="1">
    <location>
        <begin position="79"/>
        <end position="97"/>
    </location>
</feature>
<proteinExistence type="predicted"/>
<feature type="transmembrane region" description="Helical" evidence="1">
    <location>
        <begin position="16"/>
        <end position="35"/>
    </location>
</feature>
<feature type="transmembrane region" description="Helical" evidence="1">
    <location>
        <begin position="199"/>
        <end position="220"/>
    </location>
</feature>
<accession>A0A1C6HF37</accession>
<gene>
    <name evidence="2" type="ORF">SAMEA3545359_00809</name>
</gene>
<evidence type="ECO:0000256" key="1">
    <source>
        <dbReference type="SAM" id="Phobius"/>
    </source>
</evidence>
<sequence>MNRSPAGRKARADRRLAVDAAMVLGLLALMGRPYLAAPVHAWIGAGLTALSAAHHLFSRGRYRGRRHTPLRTVQVALQVLLLAAVLALGYSGARMTWPAAALWPAGGGLPLARRLHILGAYWGFLLMGLYLGVQWHTVLAAVRRRRPARAARLDRASAWFVLALLVAGYGIWVVIKRDLLAYLFLQTEFVFYDYGEPAALFYLDYLGLLGLWVFIGHYAAKSLRPPRPEHSAVQTGAER</sequence>
<keyword evidence="1" id="KW-1133">Transmembrane helix</keyword>
<dbReference type="AlphaFoldDB" id="A0A1C6HF37"/>
<evidence type="ECO:0000313" key="2">
    <source>
        <dbReference type="EMBL" id="SCJ55855.1"/>
    </source>
</evidence>
<feature type="transmembrane region" description="Helical" evidence="1">
    <location>
        <begin position="117"/>
        <end position="135"/>
    </location>
</feature>
<keyword evidence="1" id="KW-0472">Membrane</keyword>
<organism evidence="2">
    <name type="scientific">uncultured Anaerotruncus sp</name>
    <dbReference type="NCBI Taxonomy" id="905011"/>
    <lineage>
        <taxon>Bacteria</taxon>
        <taxon>Bacillati</taxon>
        <taxon>Bacillota</taxon>
        <taxon>Clostridia</taxon>
        <taxon>Eubacteriales</taxon>
        <taxon>Oscillospiraceae</taxon>
        <taxon>Anaerotruncus</taxon>
        <taxon>environmental samples</taxon>
    </lineage>
</organism>
<name>A0A1C6HF37_9FIRM</name>